<protein>
    <submittedName>
        <fullName evidence="1">Uncharacterized protein</fullName>
    </submittedName>
</protein>
<evidence type="ECO:0000313" key="1">
    <source>
        <dbReference type="EMBL" id="MBK1827970.1"/>
    </source>
</evidence>
<proteinExistence type="predicted"/>
<keyword evidence="2" id="KW-1185">Reference proteome</keyword>
<gene>
    <name evidence="1" type="ORF">JIN81_13145</name>
</gene>
<dbReference type="EMBL" id="JAENII010000010">
    <property type="protein sequence ID" value="MBK1827970.1"/>
    <property type="molecule type" value="Genomic_DNA"/>
</dbReference>
<name>A0A934RGK7_9BACT</name>
<dbReference type="Proteomes" id="UP000658278">
    <property type="component" value="Unassembled WGS sequence"/>
</dbReference>
<reference evidence="1" key="1">
    <citation type="submission" date="2021-01" db="EMBL/GenBank/DDBJ databases">
        <title>Modified the classification status of verrucomicrobia.</title>
        <authorList>
            <person name="Feng X."/>
        </authorList>
    </citation>
    <scope>NUCLEOTIDE SEQUENCE</scope>
    <source>
        <strain evidence="1">KCTC 22201</strain>
    </source>
</reference>
<comment type="caution">
    <text evidence="1">The sequence shown here is derived from an EMBL/GenBank/DDBJ whole genome shotgun (WGS) entry which is preliminary data.</text>
</comment>
<evidence type="ECO:0000313" key="2">
    <source>
        <dbReference type="Proteomes" id="UP000658278"/>
    </source>
</evidence>
<organism evidence="1 2">
    <name type="scientific">Haloferula rosea</name>
    <dbReference type="NCBI Taxonomy" id="490093"/>
    <lineage>
        <taxon>Bacteria</taxon>
        <taxon>Pseudomonadati</taxon>
        <taxon>Verrucomicrobiota</taxon>
        <taxon>Verrucomicrobiia</taxon>
        <taxon>Verrucomicrobiales</taxon>
        <taxon>Verrucomicrobiaceae</taxon>
        <taxon>Haloferula</taxon>
    </lineage>
</organism>
<dbReference type="AlphaFoldDB" id="A0A934RGK7"/>
<sequence length="160" mass="17838">MPRRRKILLALLIPTLLVTAWQWLAPKPPYENQPDPQAGAEIRYVRLTRDHSFHWMHIRMEVHGKTTSELLPHLALVTASGRRLTPAGLELEGHGKGQATAEGPHLDHLEGLTAQFWMGLEDFSGPLELQIGDGSLTVRTGSGSPEVPPNKEVIHHTCDW</sequence>
<accession>A0A934RGK7</accession>
<dbReference type="RefSeq" id="WP_200280403.1">
    <property type="nucleotide sequence ID" value="NZ_JAENII010000010.1"/>
</dbReference>